<comment type="caution">
    <text evidence="3">The sequence shown here is derived from an EMBL/GenBank/DDBJ whole genome shotgun (WGS) entry which is preliminary data.</text>
</comment>
<feature type="domain" description="DUF4142" evidence="2">
    <location>
        <begin position="54"/>
        <end position="103"/>
    </location>
</feature>
<dbReference type="EMBL" id="BJNF01000122">
    <property type="protein sequence ID" value="GEC17614.1"/>
    <property type="molecule type" value="Genomic_DNA"/>
</dbReference>
<dbReference type="AlphaFoldDB" id="A0A4Y3WFG8"/>
<feature type="region of interest" description="Disordered" evidence="1">
    <location>
        <begin position="1"/>
        <end position="24"/>
    </location>
</feature>
<dbReference type="Pfam" id="PF13628">
    <property type="entry name" value="DUF4142"/>
    <property type="match status" value="1"/>
</dbReference>
<evidence type="ECO:0000313" key="4">
    <source>
        <dbReference type="Proteomes" id="UP000318825"/>
    </source>
</evidence>
<dbReference type="OrthoDB" id="9101320at2"/>
<proteinExistence type="predicted"/>
<dbReference type="RefSeq" id="WP_141385329.1">
    <property type="nucleotide sequence ID" value="NZ_BJNF01000122.1"/>
</dbReference>
<protein>
    <recommendedName>
        <fullName evidence="2">DUF4142 domain-containing protein</fullName>
    </recommendedName>
</protein>
<dbReference type="SUPFAM" id="SSF50346">
    <property type="entry name" value="PRC-barrel domain"/>
    <property type="match status" value="1"/>
</dbReference>
<evidence type="ECO:0000313" key="3">
    <source>
        <dbReference type="EMBL" id="GEC17614.1"/>
    </source>
</evidence>
<name>A0A4Y3WFG8_NITWI</name>
<sequence>MAHNSSPPAPDSARSSGNLVSSDKYNGKAVYGAEDKKVGAIECVMVDKSTGEPAYLAHQTVEHQKTAQPLAWEIGQGEDADLQRFASETLPTVLEHLRAARDLAAQIPVDVSQSNQKR</sequence>
<organism evidence="3 4">
    <name type="scientific">Nitrobacter winogradskyi</name>
    <name type="common">Nitrobacter agilis</name>
    <dbReference type="NCBI Taxonomy" id="913"/>
    <lineage>
        <taxon>Bacteria</taxon>
        <taxon>Pseudomonadati</taxon>
        <taxon>Pseudomonadota</taxon>
        <taxon>Alphaproteobacteria</taxon>
        <taxon>Hyphomicrobiales</taxon>
        <taxon>Nitrobacteraceae</taxon>
        <taxon>Nitrobacter</taxon>
    </lineage>
</organism>
<accession>A0A4Y3WFG8</accession>
<dbReference type="Gene3D" id="2.30.30.240">
    <property type="entry name" value="PRC-barrel domain"/>
    <property type="match status" value="1"/>
</dbReference>
<reference evidence="3 4" key="1">
    <citation type="submission" date="2019-06" db="EMBL/GenBank/DDBJ databases">
        <title>Whole genome shotgun sequence of Nitrobacter winogradskyi NBRC 14297.</title>
        <authorList>
            <person name="Hosoyama A."/>
            <person name="Uohara A."/>
            <person name="Ohji S."/>
            <person name="Ichikawa N."/>
        </authorList>
    </citation>
    <scope>NUCLEOTIDE SEQUENCE [LARGE SCALE GENOMIC DNA]</scope>
    <source>
        <strain evidence="3 4">NBRC 14297</strain>
    </source>
</reference>
<dbReference type="InterPro" id="IPR011033">
    <property type="entry name" value="PRC_barrel-like_sf"/>
</dbReference>
<dbReference type="InterPro" id="IPR025419">
    <property type="entry name" value="DUF4142"/>
</dbReference>
<evidence type="ECO:0000256" key="1">
    <source>
        <dbReference type="SAM" id="MobiDB-lite"/>
    </source>
</evidence>
<dbReference type="Proteomes" id="UP000318825">
    <property type="component" value="Unassembled WGS sequence"/>
</dbReference>
<evidence type="ECO:0000259" key="2">
    <source>
        <dbReference type="Pfam" id="PF13628"/>
    </source>
</evidence>
<gene>
    <name evidence="3" type="ORF">NWI01_35060</name>
</gene>